<organism evidence="1 2">
    <name type="scientific">Aeromonas veronii</name>
    <dbReference type="NCBI Taxonomy" id="654"/>
    <lineage>
        <taxon>Bacteria</taxon>
        <taxon>Pseudomonadati</taxon>
        <taxon>Pseudomonadota</taxon>
        <taxon>Gammaproteobacteria</taxon>
        <taxon>Aeromonadales</taxon>
        <taxon>Aeromonadaceae</taxon>
        <taxon>Aeromonas</taxon>
    </lineage>
</organism>
<reference evidence="1" key="1">
    <citation type="submission" date="2017-10" db="EMBL/GenBank/DDBJ databases">
        <authorList>
            <person name="Colston S.M."/>
            <person name="Graf J."/>
        </authorList>
    </citation>
    <scope>NUCLEOTIDE SEQUENCE</scope>
    <source>
        <strain evidence="1">BAQ071013-135</strain>
    </source>
</reference>
<protein>
    <recommendedName>
        <fullName evidence="3">ADP ribosyltransferase domain-containing protein</fullName>
    </recommendedName>
</protein>
<reference evidence="1" key="2">
    <citation type="journal article" date="2019" name="PLoS ONE">
        <title>Identification and characterization of putative Aeromonas spp. T3SS effectors.</title>
        <authorList>
            <person name="Rangel L.T."/>
            <person name="Marden J."/>
            <person name="Colston S."/>
            <person name="Setubal J.C."/>
            <person name="Graf J."/>
            <person name="Gogarten J.P."/>
        </authorList>
    </citation>
    <scope>NUCLEOTIDE SEQUENCE</scope>
    <source>
        <strain evidence="1">BAQ071013-135</strain>
    </source>
</reference>
<dbReference type="EMBL" id="PDXJ01000025">
    <property type="protein sequence ID" value="TND51985.1"/>
    <property type="molecule type" value="Genomic_DNA"/>
</dbReference>
<sequence length="558" mass="60922">MSKSKEYQARIEQQHADASAIRLVCVNSQTQLGGSADLETRMTAIAAAAASSPMFESLGEHAGGVACAWASAIQEYAETYGAMPSDALLSSAAQSLRNITMFESVGAETPLLESVQKSLTTSQGVEIRARQAGLILPVLLAAATSDAVTHIPGAANETEIFRIRRHAGSTFGDYEKGDELGIFAHGQYSQMNQTYPFAAAQAPDGTKTTFVYSSATDGAAIKVPFKRHSVKILVNRRRGAVELEEEGRMFGVVKIGGSEINLSADIDYAAGKVTLTTSAPLPAGVKLYLVYDVDIEQAPELIPTITHKITSVKLRPHEAVIAAEHTIQSFWTMQREYGLDLRSMQMSHMRNYLAYEKDLKNLKEMIKAHQARETFDLTVPGAQYFKEHYELLGKKLTMISNDLMERTKVSGLVGMFAGKSATAVFKSLGAPHFILADNYRQVPRIHFVGTLFGVKVFEVPTEIEVIKGDPETKLGEWDCMCYARGENHTEAGIVTGDAIPATMYSHGTQSNMRDRNTLWELSYCDVHPDAGEEYFTMLTLIPAAESKAVEAPAKQASE</sequence>
<name>A0AAX2UPV0_AERVE</name>
<gene>
    <name evidence="1" type="ORF">CF123_17865</name>
</gene>
<proteinExistence type="predicted"/>
<dbReference type="Proteomes" id="UP000796104">
    <property type="component" value="Unassembled WGS sequence"/>
</dbReference>
<dbReference type="AlphaFoldDB" id="A0AAX2UPV0"/>
<evidence type="ECO:0008006" key="3">
    <source>
        <dbReference type="Google" id="ProtNLM"/>
    </source>
</evidence>
<comment type="caution">
    <text evidence="1">The sequence shown here is derived from an EMBL/GenBank/DDBJ whole genome shotgun (WGS) entry which is preliminary data.</text>
</comment>
<dbReference type="RefSeq" id="WP_139495186.1">
    <property type="nucleotide sequence ID" value="NZ_CAWORL010000018.1"/>
</dbReference>
<evidence type="ECO:0000313" key="1">
    <source>
        <dbReference type="EMBL" id="TND51985.1"/>
    </source>
</evidence>
<evidence type="ECO:0000313" key="2">
    <source>
        <dbReference type="Proteomes" id="UP000796104"/>
    </source>
</evidence>
<accession>A0AAX2UPV0</accession>